<dbReference type="PANTHER" id="PTHR33116:SF86">
    <property type="entry name" value="REVERSE TRANSCRIPTASE DOMAIN-CONTAINING PROTEIN"/>
    <property type="match status" value="1"/>
</dbReference>
<sequence length="307" mass="34869">MLFNDLSGDKKKTEIVLAAKFFTRRSLNIKAVARTFHPIWRTRSKFKVSDAGNIVLLIVFDLEVDAEKVLQGDSWAFDRHFSFTTKIVTRYNEFYKYEQASGQQLIQAKTSLFFSKNTPSEVQEEIKNKFGAQLIKQHEKYLGLPSLVGRNKRNTFNSIKEKLGKKLVGWKEKMLSKAGKEVSIKAVAQAIPTYTISDFKIPDSLCEDLTRMIQNFRDGNFKQTTTLFSTKFLKPSTFQEAKALEAGLLFAKDIGIQDFILEGDSIIVYRALCEMSTLPSSVELVIEDEFLQKISVGRLGSVGYILV</sequence>
<protein>
    <recommendedName>
        <fullName evidence="3">RNase H type-1 domain-containing protein</fullName>
    </recommendedName>
</protein>
<evidence type="ECO:0008006" key="3">
    <source>
        <dbReference type="Google" id="ProtNLM"/>
    </source>
</evidence>
<evidence type="ECO:0000313" key="2">
    <source>
        <dbReference type="Proteomes" id="UP000594261"/>
    </source>
</evidence>
<evidence type="ECO:0000313" key="1">
    <source>
        <dbReference type="EnsemblPlants" id="QL10p027772:mrna"/>
    </source>
</evidence>
<dbReference type="PANTHER" id="PTHR33116">
    <property type="entry name" value="REVERSE TRANSCRIPTASE ZINC-BINDING DOMAIN-CONTAINING PROTEIN-RELATED-RELATED"/>
    <property type="match status" value="1"/>
</dbReference>
<name>A0A7N2RBZ2_QUELO</name>
<dbReference type="InParanoid" id="A0A7N2RBZ2"/>
<reference evidence="1" key="2">
    <citation type="submission" date="2021-01" db="UniProtKB">
        <authorList>
            <consortium name="EnsemblPlants"/>
        </authorList>
    </citation>
    <scope>IDENTIFICATION</scope>
</reference>
<accession>A0A7N2RBZ2</accession>
<organism evidence="1 2">
    <name type="scientific">Quercus lobata</name>
    <name type="common">Valley oak</name>
    <dbReference type="NCBI Taxonomy" id="97700"/>
    <lineage>
        <taxon>Eukaryota</taxon>
        <taxon>Viridiplantae</taxon>
        <taxon>Streptophyta</taxon>
        <taxon>Embryophyta</taxon>
        <taxon>Tracheophyta</taxon>
        <taxon>Spermatophyta</taxon>
        <taxon>Magnoliopsida</taxon>
        <taxon>eudicotyledons</taxon>
        <taxon>Gunneridae</taxon>
        <taxon>Pentapetalae</taxon>
        <taxon>rosids</taxon>
        <taxon>fabids</taxon>
        <taxon>Fagales</taxon>
        <taxon>Fagaceae</taxon>
        <taxon>Quercus</taxon>
    </lineage>
</organism>
<dbReference type="EnsemblPlants" id="QL10p027772:mrna">
    <property type="protein sequence ID" value="QL10p027772:mrna"/>
    <property type="gene ID" value="QL10p027772"/>
</dbReference>
<proteinExistence type="predicted"/>
<keyword evidence="2" id="KW-1185">Reference proteome</keyword>
<reference evidence="1 2" key="1">
    <citation type="journal article" date="2016" name="G3 (Bethesda)">
        <title>First Draft Assembly and Annotation of the Genome of a California Endemic Oak Quercus lobata Nee (Fagaceae).</title>
        <authorList>
            <person name="Sork V.L."/>
            <person name="Fitz-Gibbon S.T."/>
            <person name="Puiu D."/>
            <person name="Crepeau M."/>
            <person name="Gugger P.F."/>
            <person name="Sherman R."/>
            <person name="Stevens K."/>
            <person name="Langley C.H."/>
            <person name="Pellegrini M."/>
            <person name="Salzberg S.L."/>
        </authorList>
    </citation>
    <scope>NUCLEOTIDE SEQUENCE [LARGE SCALE GENOMIC DNA]</scope>
    <source>
        <strain evidence="1 2">cv. SW786</strain>
    </source>
</reference>
<dbReference type="Gramene" id="QL10p027772:mrna">
    <property type="protein sequence ID" value="QL10p027772:mrna"/>
    <property type="gene ID" value="QL10p027772"/>
</dbReference>
<dbReference type="AlphaFoldDB" id="A0A7N2RBZ2"/>
<dbReference type="Proteomes" id="UP000594261">
    <property type="component" value="Chromosome 10"/>
</dbReference>
<dbReference type="EMBL" id="LRBV02000010">
    <property type="status" value="NOT_ANNOTATED_CDS"/>
    <property type="molecule type" value="Genomic_DNA"/>
</dbReference>